<dbReference type="GeneID" id="79316947"/>
<dbReference type="CDD" id="cd00063">
    <property type="entry name" value="FN3"/>
    <property type="match status" value="1"/>
</dbReference>
<dbReference type="InterPro" id="IPR000034">
    <property type="entry name" value="Laminin_IV"/>
</dbReference>
<feature type="compositionally biased region" description="Low complexity" evidence="5">
    <location>
        <begin position="29"/>
        <end position="39"/>
    </location>
</feature>
<dbReference type="Pfam" id="PF00052">
    <property type="entry name" value="Laminin_B"/>
    <property type="match status" value="1"/>
</dbReference>
<dbReference type="SUPFAM" id="SSF49363">
    <property type="entry name" value="Purple acid phosphatase, N-terminal domain"/>
    <property type="match status" value="1"/>
</dbReference>
<dbReference type="InterPro" id="IPR038607">
    <property type="entry name" value="PhoD-like_sf"/>
</dbReference>
<feature type="region of interest" description="Disordered" evidence="5">
    <location>
        <begin position="29"/>
        <end position="52"/>
    </location>
</feature>
<gene>
    <name evidence="7" type="ORF">ACFQPE_18975</name>
</gene>
<dbReference type="InterPro" id="IPR032093">
    <property type="entry name" value="PhoD_N"/>
</dbReference>
<dbReference type="InterPro" id="IPR003961">
    <property type="entry name" value="FN3_dom"/>
</dbReference>
<evidence type="ECO:0000256" key="1">
    <source>
        <dbReference type="ARBA" id="ARBA00022729"/>
    </source>
</evidence>
<dbReference type="Proteomes" id="UP001596547">
    <property type="component" value="Unassembled WGS sequence"/>
</dbReference>
<evidence type="ECO:0000256" key="2">
    <source>
        <dbReference type="ARBA" id="ARBA00022737"/>
    </source>
</evidence>
<dbReference type="PROSITE" id="PS51318">
    <property type="entry name" value="TAT"/>
    <property type="match status" value="1"/>
</dbReference>
<dbReference type="Gene3D" id="3.60.21.70">
    <property type="entry name" value="PhoD-like phosphatase"/>
    <property type="match status" value="1"/>
</dbReference>
<dbReference type="Gene3D" id="2.60.40.380">
    <property type="entry name" value="Purple acid phosphatase-like, N-terminal"/>
    <property type="match status" value="1"/>
</dbReference>
<evidence type="ECO:0000256" key="3">
    <source>
        <dbReference type="ARBA" id="ARBA00023157"/>
    </source>
</evidence>
<reference evidence="7 8" key="1">
    <citation type="journal article" date="2019" name="Int. J. Syst. Evol. Microbiol.">
        <title>The Global Catalogue of Microorganisms (GCM) 10K type strain sequencing project: providing services to taxonomists for standard genome sequencing and annotation.</title>
        <authorList>
            <consortium name="The Broad Institute Genomics Platform"/>
            <consortium name="The Broad Institute Genome Sequencing Center for Infectious Disease"/>
            <person name="Wu L."/>
            <person name="Ma J."/>
        </authorList>
    </citation>
    <scope>NUCLEOTIDE SEQUENCE [LARGE SCALE GENOMIC DNA]</scope>
    <source>
        <strain evidence="7 8">PSR21</strain>
    </source>
</reference>
<dbReference type="EMBL" id="JBHTBF010000003">
    <property type="protein sequence ID" value="MFC7318865.1"/>
    <property type="molecule type" value="Genomic_DNA"/>
</dbReference>
<organism evidence="7 8">
    <name type="scientific">Halomarina halobia</name>
    <dbReference type="NCBI Taxonomy" id="3033386"/>
    <lineage>
        <taxon>Archaea</taxon>
        <taxon>Methanobacteriati</taxon>
        <taxon>Methanobacteriota</taxon>
        <taxon>Stenosarchaea group</taxon>
        <taxon>Halobacteria</taxon>
        <taxon>Halobacteriales</taxon>
        <taxon>Natronomonadaceae</taxon>
        <taxon>Halomarina</taxon>
    </lineage>
</organism>
<evidence type="ECO:0000313" key="7">
    <source>
        <dbReference type="EMBL" id="MFC7318865.1"/>
    </source>
</evidence>
<dbReference type="PROSITE" id="PS51115">
    <property type="entry name" value="LAMININ_IVA"/>
    <property type="match status" value="1"/>
</dbReference>
<sequence>MSDQTHSSDEPEADRRTFLRAVGGTAAATAGLSGTASATDRPGAGRTDTVPITHGVASGDVTARTAVVWARAADEATLHVEFGPDESFSTSRRKRTTVDSSTDFTGQIRLTGLQPATRYHYRVWATSAGGSDGANAASAPESAVTGTFVTAPARNEAGGVSFAWSGDTWGYGDDPVEPPYPGLRTIAERQPDFFLYLGDTIYADANTPAGKITENTPIEDALDIYRGKYREMRDPPAEVAERTNLRMLLEATSVYSVWDDHEVINNFAGPIEPLMPEGRRAFLEYWPLDRAGSGGSGDPNRLYGSFRWGEHLELFVIDTRQYRDPNVELDSKTLLGREQLDWLKDALSQSDATWKVLASPAPLGYPSDSWATPADRTGYEAELLEVVRHVQTEPVSNFVVVAGDVHKSVVGAFDPDDDGEFEFYEAIAGPLGAPAGKPDDLYPPLNPTEFFSKGEYTNFGTVTVDESGETLTLGIYDEEGTEQFTKTIAATEADAATSPPDRVESTFDEDAEGWLVSNNGGSNLPEYFESGGNPGGHIGDAENKGGVAWYYQAPFKFLGDRAAFYGGTLSFDLRQEQTDRQFDAEPTEGGDVLLVSGERKLVYEFRGPDATPGTEWTSFEVPLTADAPWIDLASEEPLATEDTLRAVLEDLEVIRIRGEYRGGDDRSYLDNVVLERG</sequence>
<dbReference type="CDD" id="cd07389">
    <property type="entry name" value="MPP_PhoD"/>
    <property type="match status" value="1"/>
</dbReference>
<keyword evidence="4" id="KW-0325">Glycoprotein</keyword>
<dbReference type="SUPFAM" id="SSF56300">
    <property type="entry name" value="Metallo-dependent phosphatases"/>
    <property type="match status" value="1"/>
</dbReference>
<dbReference type="InterPro" id="IPR018946">
    <property type="entry name" value="PhoD-like_MPP"/>
</dbReference>
<dbReference type="PANTHER" id="PTHR43606">
    <property type="entry name" value="PHOSPHATASE, PUTATIVE (AFU_ORTHOLOGUE AFUA_6G08710)-RELATED"/>
    <property type="match status" value="1"/>
</dbReference>
<keyword evidence="3" id="KW-1015">Disulfide bond</keyword>
<accession>A0ABD6AEB8</accession>
<name>A0ABD6AEB8_9EURY</name>
<proteinExistence type="predicted"/>
<dbReference type="RefSeq" id="WP_276306300.1">
    <property type="nucleotide sequence ID" value="NZ_CP119993.1"/>
</dbReference>
<evidence type="ECO:0000259" key="6">
    <source>
        <dbReference type="PROSITE" id="PS51115"/>
    </source>
</evidence>
<dbReference type="Pfam" id="PF09423">
    <property type="entry name" value="PhoD"/>
    <property type="match status" value="1"/>
</dbReference>
<feature type="domain" description="Laminin IV type A" evidence="6">
    <location>
        <begin position="509"/>
        <end position="677"/>
    </location>
</feature>
<evidence type="ECO:0000256" key="5">
    <source>
        <dbReference type="SAM" id="MobiDB-lite"/>
    </source>
</evidence>
<comment type="caution">
    <text evidence="7">The sequence shown here is derived from an EMBL/GenBank/DDBJ whole genome shotgun (WGS) entry which is preliminary data.</text>
</comment>
<dbReference type="PANTHER" id="PTHR43606:SF1">
    <property type="entry name" value="PHOD-LIKE PHOSPHATASE METALLOPHOSPHATASE DOMAIN-CONTAINING PROTEIN"/>
    <property type="match status" value="1"/>
</dbReference>
<dbReference type="SMART" id="SM00281">
    <property type="entry name" value="LamB"/>
    <property type="match status" value="1"/>
</dbReference>
<keyword evidence="1" id="KW-0732">Signal</keyword>
<dbReference type="InterPro" id="IPR052900">
    <property type="entry name" value="Phospholipid_Metab_Enz"/>
</dbReference>
<dbReference type="InterPro" id="IPR006311">
    <property type="entry name" value="TAT_signal"/>
</dbReference>
<evidence type="ECO:0000313" key="8">
    <source>
        <dbReference type="Proteomes" id="UP001596547"/>
    </source>
</evidence>
<protein>
    <submittedName>
        <fullName evidence="7">Alkaline phosphatase D family protein</fullName>
    </submittedName>
</protein>
<keyword evidence="8" id="KW-1185">Reference proteome</keyword>
<dbReference type="Pfam" id="PF16655">
    <property type="entry name" value="PhoD_N"/>
    <property type="match status" value="1"/>
</dbReference>
<dbReference type="AlphaFoldDB" id="A0ABD6AEB8"/>
<evidence type="ECO:0000256" key="4">
    <source>
        <dbReference type="ARBA" id="ARBA00023180"/>
    </source>
</evidence>
<dbReference type="InterPro" id="IPR008963">
    <property type="entry name" value="Purple_acid_Pase-like_N"/>
</dbReference>
<dbReference type="InterPro" id="IPR029052">
    <property type="entry name" value="Metallo-depent_PP-like"/>
</dbReference>
<keyword evidence="2" id="KW-0677">Repeat</keyword>